<reference evidence="8 9" key="1">
    <citation type="submission" date="2017-11" db="EMBL/GenBank/DDBJ databases">
        <title>De-novo sequencing of pomegranate (Punica granatum L.) genome.</title>
        <authorList>
            <person name="Akparov Z."/>
            <person name="Amiraslanov A."/>
            <person name="Hajiyeva S."/>
            <person name="Abbasov M."/>
            <person name="Kaur K."/>
            <person name="Hamwieh A."/>
            <person name="Solovyev V."/>
            <person name="Salamov A."/>
            <person name="Braich B."/>
            <person name="Kosarev P."/>
            <person name="Mahmoud A."/>
            <person name="Hajiyev E."/>
            <person name="Babayeva S."/>
            <person name="Izzatullayeva V."/>
            <person name="Mammadov A."/>
            <person name="Mammadov A."/>
            <person name="Sharifova S."/>
            <person name="Ojaghi J."/>
            <person name="Eynullazada K."/>
            <person name="Bayramov B."/>
            <person name="Abdulazimova A."/>
            <person name="Shahmuradov I."/>
        </authorList>
    </citation>
    <scope>NUCLEOTIDE SEQUENCE [LARGE SCALE GENOMIC DNA]</scope>
    <source>
        <strain evidence="9">cv. AG2017</strain>
        <tissue evidence="8">Leaf</tissue>
    </source>
</reference>
<gene>
    <name evidence="8" type="ORF">CRG98_024249</name>
</gene>
<evidence type="ECO:0000256" key="1">
    <source>
        <dbReference type="ARBA" id="ARBA00004613"/>
    </source>
</evidence>
<sequence length="267" mass="29617">MSPSRPDVITGLNFASGSCGILPETGSPYGICLKLEDQVNLFERTAVNDLPEHFNGSNDISDYLSKSIFALTVGSNDYINNYLEPNLFDTSRSYPPNAFSQILIGNLSDHLRRLFDLGARKFVVFEIGPIGCIPSITRKSNHSGLCVDESNRLVSIFNGDLREMLRNMTVYLRGSAFVLGEANWLGYDAIIHPPKYGLTDSTNPCCKAWGNGTSGCIPFLSSCRNPNEHFFWDGYHQTETFYSIIATRCFNGTSVCTPLNIKELVQI</sequence>
<comment type="similarity">
    <text evidence="2">Belongs to the 'GDSL' lipolytic enzyme family.</text>
</comment>
<dbReference type="PANTHER" id="PTHR45650">
    <property type="entry name" value="GDSL-LIKE LIPASE/ACYLHYDROLASE-RELATED"/>
    <property type="match status" value="1"/>
</dbReference>
<evidence type="ECO:0000256" key="5">
    <source>
        <dbReference type="ARBA" id="ARBA00022801"/>
    </source>
</evidence>
<evidence type="ECO:0000256" key="4">
    <source>
        <dbReference type="ARBA" id="ARBA00022729"/>
    </source>
</evidence>
<keyword evidence="7" id="KW-0443">Lipid metabolism</keyword>
<dbReference type="InterPro" id="IPR036514">
    <property type="entry name" value="SGNH_hydro_sf"/>
</dbReference>
<dbReference type="Gene3D" id="3.40.50.1110">
    <property type="entry name" value="SGNH hydrolase"/>
    <property type="match status" value="1"/>
</dbReference>
<proteinExistence type="inferred from homology"/>
<dbReference type="InterPro" id="IPR051238">
    <property type="entry name" value="GDSL_esterase/lipase"/>
</dbReference>
<evidence type="ECO:0000313" key="9">
    <source>
        <dbReference type="Proteomes" id="UP000233551"/>
    </source>
</evidence>
<keyword evidence="5" id="KW-0378">Hydrolase</keyword>
<evidence type="ECO:0000313" key="8">
    <source>
        <dbReference type="EMBL" id="PKI55339.1"/>
    </source>
</evidence>
<dbReference type="GO" id="GO:0016788">
    <property type="term" value="F:hydrolase activity, acting on ester bonds"/>
    <property type="evidence" value="ECO:0007669"/>
    <property type="project" value="InterPro"/>
</dbReference>
<dbReference type="EMBL" id="PGOL01001709">
    <property type="protein sequence ID" value="PKI55339.1"/>
    <property type="molecule type" value="Genomic_DNA"/>
</dbReference>
<dbReference type="PANTHER" id="PTHR45650:SF14">
    <property type="entry name" value="GDSL ESTERASE_LIPASE 7-LIKE"/>
    <property type="match status" value="1"/>
</dbReference>
<comment type="caution">
    <text evidence="8">The sequence shown here is derived from an EMBL/GenBank/DDBJ whole genome shotgun (WGS) entry which is preliminary data.</text>
</comment>
<dbReference type="PROSITE" id="PS51257">
    <property type="entry name" value="PROKAR_LIPOPROTEIN"/>
    <property type="match status" value="1"/>
</dbReference>
<dbReference type="InterPro" id="IPR001087">
    <property type="entry name" value="GDSL"/>
</dbReference>
<organism evidence="8 9">
    <name type="scientific">Punica granatum</name>
    <name type="common">Pomegranate</name>
    <dbReference type="NCBI Taxonomy" id="22663"/>
    <lineage>
        <taxon>Eukaryota</taxon>
        <taxon>Viridiplantae</taxon>
        <taxon>Streptophyta</taxon>
        <taxon>Embryophyta</taxon>
        <taxon>Tracheophyta</taxon>
        <taxon>Spermatophyta</taxon>
        <taxon>Magnoliopsida</taxon>
        <taxon>eudicotyledons</taxon>
        <taxon>Gunneridae</taxon>
        <taxon>Pentapetalae</taxon>
        <taxon>rosids</taxon>
        <taxon>malvids</taxon>
        <taxon>Myrtales</taxon>
        <taxon>Lythraceae</taxon>
        <taxon>Punica</taxon>
    </lineage>
</organism>
<dbReference type="Pfam" id="PF00657">
    <property type="entry name" value="Lipase_GDSL"/>
    <property type="match status" value="1"/>
</dbReference>
<keyword evidence="9" id="KW-1185">Reference proteome</keyword>
<evidence type="ECO:0000256" key="2">
    <source>
        <dbReference type="ARBA" id="ARBA00008668"/>
    </source>
</evidence>
<dbReference type="GO" id="GO:0016042">
    <property type="term" value="P:lipid catabolic process"/>
    <property type="evidence" value="ECO:0007669"/>
    <property type="project" value="UniProtKB-KW"/>
</dbReference>
<name>A0A2I0JGG6_PUNGR</name>
<comment type="subcellular location">
    <subcellularLocation>
        <location evidence="1">Secreted</location>
    </subcellularLocation>
</comment>
<dbReference type="Proteomes" id="UP000233551">
    <property type="component" value="Unassembled WGS sequence"/>
</dbReference>
<dbReference type="STRING" id="22663.A0A2I0JGG6"/>
<dbReference type="AlphaFoldDB" id="A0A2I0JGG6"/>
<accession>A0A2I0JGG6</accession>
<keyword evidence="4" id="KW-0732">Signal</keyword>
<evidence type="ECO:0000256" key="3">
    <source>
        <dbReference type="ARBA" id="ARBA00022525"/>
    </source>
</evidence>
<evidence type="ECO:0000256" key="6">
    <source>
        <dbReference type="ARBA" id="ARBA00022963"/>
    </source>
</evidence>
<dbReference type="GO" id="GO:0005576">
    <property type="term" value="C:extracellular region"/>
    <property type="evidence" value="ECO:0007669"/>
    <property type="project" value="UniProtKB-SubCell"/>
</dbReference>
<protein>
    <recommendedName>
        <fullName evidence="10">GDSL esterase/lipase 7-like</fullName>
    </recommendedName>
</protein>
<keyword evidence="3" id="KW-0964">Secreted</keyword>
<evidence type="ECO:0008006" key="10">
    <source>
        <dbReference type="Google" id="ProtNLM"/>
    </source>
</evidence>
<evidence type="ECO:0000256" key="7">
    <source>
        <dbReference type="ARBA" id="ARBA00023098"/>
    </source>
</evidence>
<keyword evidence="6" id="KW-0442">Lipid degradation</keyword>